<reference evidence="6 7" key="1">
    <citation type="submission" date="2024-09" db="EMBL/GenBank/DDBJ databases">
        <authorList>
            <person name="Sun Q."/>
            <person name="Mori K."/>
        </authorList>
    </citation>
    <scope>NUCLEOTIDE SEQUENCE [LARGE SCALE GENOMIC DNA]</scope>
    <source>
        <strain evidence="6 7">NCAIM B.02340</strain>
    </source>
</reference>
<gene>
    <name evidence="6" type="ORF">ACFFFP_04855</name>
</gene>
<dbReference type="InterPro" id="IPR045584">
    <property type="entry name" value="Pilin-like"/>
</dbReference>
<comment type="subcellular location">
    <subcellularLocation>
        <location evidence="1">Cell outer membrane</location>
        <topology evidence="1">Single-pass membrane protein</topology>
    </subcellularLocation>
    <subcellularLocation>
        <location evidence="2">Periplasm</location>
    </subcellularLocation>
</comment>
<dbReference type="RefSeq" id="WP_188847375.1">
    <property type="nucleotide sequence ID" value="NZ_BMPJ01000012.1"/>
</dbReference>
<dbReference type="Proteomes" id="UP001589830">
    <property type="component" value="Unassembled WGS sequence"/>
</dbReference>
<dbReference type="Pfam" id="PF07963">
    <property type="entry name" value="N_methyl"/>
    <property type="match status" value="1"/>
</dbReference>
<evidence type="ECO:0000313" key="6">
    <source>
        <dbReference type="EMBL" id="MFC0595493.1"/>
    </source>
</evidence>
<evidence type="ECO:0000256" key="3">
    <source>
        <dbReference type="ARBA" id="ARBA00022764"/>
    </source>
</evidence>
<keyword evidence="7" id="KW-1185">Reference proteome</keyword>
<dbReference type="InterPro" id="IPR012902">
    <property type="entry name" value="N_methyl_site"/>
</dbReference>
<protein>
    <submittedName>
        <fullName evidence="6">Prepilin-type N-terminal cleavage/methylation domain-containing protein</fullName>
    </submittedName>
</protein>
<dbReference type="EMBL" id="JBHLTW010000017">
    <property type="protein sequence ID" value="MFC0595493.1"/>
    <property type="molecule type" value="Genomic_DNA"/>
</dbReference>
<dbReference type="PROSITE" id="PS00409">
    <property type="entry name" value="PROKAR_NTER_METHYL"/>
    <property type="match status" value="1"/>
</dbReference>
<evidence type="ECO:0000313" key="7">
    <source>
        <dbReference type="Proteomes" id="UP001589830"/>
    </source>
</evidence>
<accession>A0ABV6Q2N1</accession>
<comment type="caution">
    <text evidence="6">The sequence shown here is derived from an EMBL/GenBank/DDBJ whole genome shotgun (WGS) entry which is preliminary data.</text>
</comment>
<dbReference type="Gene3D" id="3.30.700.10">
    <property type="entry name" value="Glycoprotein, Type 4 Pilin"/>
    <property type="match status" value="1"/>
</dbReference>
<sequence length="248" mass="25518">MRRGFTLVELLVTVAVLALLLGIAARSLSASALLERRVRPQALLADEASLLASALSRELFVAGYGMDSGTALDLKKGTAQGEEDALTLRYACEAGMEGLCFAEGVGRVKAVRYKAEGGILSAGICLSPAATGLPACGTDGLPVLGRALEGEVEAFRVAYRAPGGGWTRGNRTVTMASGTPGDKVAAVAVYIRLKGKAKTGARAFTPGASLAFPDGLSLSTFGLSNTALTDGYPRAERLVVTLTPNLGK</sequence>
<organism evidence="6 7">
    <name type="scientific">Thermus composti</name>
    <dbReference type="NCBI Taxonomy" id="532059"/>
    <lineage>
        <taxon>Bacteria</taxon>
        <taxon>Thermotogati</taxon>
        <taxon>Deinococcota</taxon>
        <taxon>Deinococci</taxon>
        <taxon>Thermales</taxon>
        <taxon>Thermaceae</taxon>
        <taxon>Thermus</taxon>
    </lineage>
</organism>
<evidence type="ECO:0000256" key="1">
    <source>
        <dbReference type="ARBA" id="ARBA00004203"/>
    </source>
</evidence>
<dbReference type="Pfam" id="PF22149">
    <property type="entry name" value="Tt1219-like"/>
    <property type="match status" value="1"/>
</dbReference>
<keyword evidence="4" id="KW-0472">Membrane</keyword>
<keyword evidence="4" id="KW-0998">Cell outer membrane</keyword>
<dbReference type="InterPro" id="IPR054401">
    <property type="entry name" value="Tt1219-like_C"/>
</dbReference>
<name>A0ABV6Q2N1_9DEIN</name>
<proteinExistence type="predicted"/>
<evidence type="ECO:0000259" key="5">
    <source>
        <dbReference type="Pfam" id="PF22149"/>
    </source>
</evidence>
<evidence type="ECO:0000256" key="2">
    <source>
        <dbReference type="ARBA" id="ARBA00004418"/>
    </source>
</evidence>
<keyword evidence="3" id="KW-0574">Periplasm</keyword>
<dbReference type="SUPFAM" id="SSF54523">
    <property type="entry name" value="Pili subunits"/>
    <property type="match status" value="1"/>
</dbReference>
<feature type="domain" description="Type IV pilin Tt1219-like C-terminal" evidence="5">
    <location>
        <begin position="44"/>
        <end position="246"/>
    </location>
</feature>
<dbReference type="NCBIfam" id="TIGR02532">
    <property type="entry name" value="IV_pilin_GFxxxE"/>
    <property type="match status" value="1"/>
</dbReference>
<evidence type="ECO:0000256" key="4">
    <source>
        <dbReference type="ARBA" id="ARBA00023237"/>
    </source>
</evidence>